<dbReference type="VEuPathDB" id="FungiDB:VP01_687g1"/>
<feature type="region of interest" description="Disordered" evidence="1">
    <location>
        <begin position="12"/>
        <end position="32"/>
    </location>
</feature>
<evidence type="ECO:0000313" key="3">
    <source>
        <dbReference type="Proteomes" id="UP000037035"/>
    </source>
</evidence>
<comment type="caution">
    <text evidence="2">The sequence shown here is derived from an EMBL/GenBank/DDBJ whole genome shotgun (WGS) entry which is preliminary data.</text>
</comment>
<keyword evidence="3" id="KW-1185">Reference proteome</keyword>
<sequence length="153" mass="16888">MPVSYFSRLEATAGQQNPAPAQPNPTPAPASNPIVLAKPQPFNGTRSAAAQAFFGRIGLHAITYPEHFPTNTRKVVFAVLFMKDYAQNWSQPYLDKVFNRELGSLKNSSMILDPASLITTAGTFPRWPCRTSTRLEPSRPQGEHPTCRGDEQC</sequence>
<evidence type="ECO:0000313" key="2">
    <source>
        <dbReference type="EMBL" id="KNZ46871.1"/>
    </source>
</evidence>
<proteinExistence type="predicted"/>
<feature type="compositionally biased region" description="Pro residues" evidence="1">
    <location>
        <begin position="20"/>
        <end position="30"/>
    </location>
</feature>
<feature type="region of interest" description="Disordered" evidence="1">
    <location>
        <begin position="131"/>
        <end position="153"/>
    </location>
</feature>
<accession>A0A0L6UEE1</accession>
<protein>
    <recommendedName>
        <fullName evidence="4">DUF4939 domain-containing protein</fullName>
    </recommendedName>
</protein>
<dbReference type="AlphaFoldDB" id="A0A0L6UEE1"/>
<evidence type="ECO:0000256" key="1">
    <source>
        <dbReference type="SAM" id="MobiDB-lite"/>
    </source>
</evidence>
<organism evidence="2 3">
    <name type="scientific">Puccinia sorghi</name>
    <dbReference type="NCBI Taxonomy" id="27349"/>
    <lineage>
        <taxon>Eukaryota</taxon>
        <taxon>Fungi</taxon>
        <taxon>Dikarya</taxon>
        <taxon>Basidiomycota</taxon>
        <taxon>Pucciniomycotina</taxon>
        <taxon>Pucciniomycetes</taxon>
        <taxon>Pucciniales</taxon>
        <taxon>Pucciniaceae</taxon>
        <taxon>Puccinia</taxon>
    </lineage>
</organism>
<evidence type="ECO:0008006" key="4">
    <source>
        <dbReference type="Google" id="ProtNLM"/>
    </source>
</evidence>
<dbReference type="Proteomes" id="UP000037035">
    <property type="component" value="Unassembled WGS sequence"/>
</dbReference>
<feature type="compositionally biased region" description="Basic and acidic residues" evidence="1">
    <location>
        <begin position="141"/>
        <end position="153"/>
    </location>
</feature>
<dbReference type="EMBL" id="LAVV01012249">
    <property type="protein sequence ID" value="KNZ46871.1"/>
    <property type="molecule type" value="Genomic_DNA"/>
</dbReference>
<reference evidence="2 3" key="1">
    <citation type="submission" date="2015-08" db="EMBL/GenBank/DDBJ databases">
        <title>Next Generation Sequencing and Analysis of the Genome of Puccinia sorghi L Schw, the Causal Agent of Maize Common Rust.</title>
        <authorList>
            <person name="Rochi L."/>
            <person name="Burguener G."/>
            <person name="Darino M."/>
            <person name="Turjanski A."/>
            <person name="Kreff E."/>
            <person name="Dieguez M.J."/>
            <person name="Sacco F."/>
        </authorList>
    </citation>
    <scope>NUCLEOTIDE SEQUENCE [LARGE SCALE GENOMIC DNA]</scope>
    <source>
        <strain evidence="2 3">RO10H11247</strain>
    </source>
</reference>
<name>A0A0L6UEE1_9BASI</name>
<gene>
    <name evidence="2" type="ORF">VP01_687g1</name>
</gene>